<proteinExistence type="predicted"/>
<accession>A0AAD2D599</accession>
<dbReference type="AlphaFoldDB" id="A0AAD2D599"/>
<dbReference type="EMBL" id="CAMPGE010023748">
    <property type="protein sequence ID" value="CAI2381649.1"/>
    <property type="molecule type" value="Genomic_DNA"/>
</dbReference>
<feature type="compositionally biased region" description="Polar residues" evidence="1">
    <location>
        <begin position="7"/>
        <end position="23"/>
    </location>
</feature>
<reference evidence="2" key="1">
    <citation type="submission" date="2023-07" db="EMBL/GenBank/DDBJ databases">
        <authorList>
            <consortium name="AG Swart"/>
            <person name="Singh M."/>
            <person name="Singh A."/>
            <person name="Seah K."/>
            <person name="Emmerich C."/>
        </authorList>
    </citation>
    <scope>NUCLEOTIDE SEQUENCE</scope>
    <source>
        <strain evidence="2">DP1</strain>
    </source>
</reference>
<comment type="caution">
    <text evidence="2">The sequence shown here is derived from an EMBL/GenBank/DDBJ whole genome shotgun (WGS) entry which is preliminary data.</text>
</comment>
<evidence type="ECO:0000256" key="1">
    <source>
        <dbReference type="SAM" id="MobiDB-lite"/>
    </source>
</evidence>
<protein>
    <submittedName>
        <fullName evidence="2">Uncharacterized protein</fullName>
    </submittedName>
</protein>
<keyword evidence="3" id="KW-1185">Reference proteome</keyword>
<feature type="region of interest" description="Disordered" evidence="1">
    <location>
        <begin position="1"/>
        <end position="42"/>
    </location>
</feature>
<gene>
    <name evidence="2" type="ORF">ECRASSUSDP1_LOCUS23107</name>
</gene>
<organism evidence="2 3">
    <name type="scientific">Euplotes crassus</name>
    <dbReference type="NCBI Taxonomy" id="5936"/>
    <lineage>
        <taxon>Eukaryota</taxon>
        <taxon>Sar</taxon>
        <taxon>Alveolata</taxon>
        <taxon>Ciliophora</taxon>
        <taxon>Intramacronucleata</taxon>
        <taxon>Spirotrichea</taxon>
        <taxon>Hypotrichia</taxon>
        <taxon>Euplotida</taxon>
        <taxon>Euplotidae</taxon>
        <taxon>Moneuplotes</taxon>
    </lineage>
</organism>
<dbReference type="Proteomes" id="UP001295684">
    <property type="component" value="Unassembled WGS sequence"/>
</dbReference>
<sequence length="42" mass="4851">MKIFRAQDQNSTKSPEKTTGSKKTPNRHPTPFPQKVRKAVRK</sequence>
<name>A0AAD2D599_EUPCR</name>
<evidence type="ECO:0000313" key="2">
    <source>
        <dbReference type="EMBL" id="CAI2381649.1"/>
    </source>
</evidence>
<evidence type="ECO:0000313" key="3">
    <source>
        <dbReference type="Proteomes" id="UP001295684"/>
    </source>
</evidence>